<organism evidence="5 6">
    <name type="scientific">Mycoplasma todarodis</name>
    <dbReference type="NCBI Taxonomy" id="1937191"/>
    <lineage>
        <taxon>Bacteria</taxon>
        <taxon>Bacillati</taxon>
        <taxon>Mycoplasmatota</taxon>
        <taxon>Mollicutes</taxon>
        <taxon>Mycoplasmataceae</taxon>
        <taxon>Mycoplasma</taxon>
    </lineage>
</organism>
<dbReference type="RefSeq" id="WP_131613607.1">
    <property type="nucleotide sequence ID" value="NZ_PSZP01000024.1"/>
</dbReference>
<feature type="domain" description="HIT" evidence="4">
    <location>
        <begin position="3"/>
        <end position="111"/>
    </location>
</feature>
<dbReference type="GO" id="GO:0003824">
    <property type="term" value="F:catalytic activity"/>
    <property type="evidence" value="ECO:0007669"/>
    <property type="project" value="InterPro"/>
</dbReference>
<dbReference type="PANTHER" id="PTHR46648">
    <property type="entry name" value="HIT FAMILY PROTEIN 1"/>
    <property type="match status" value="1"/>
</dbReference>
<dbReference type="AlphaFoldDB" id="A0A4R0XMN1"/>
<reference evidence="5 6" key="1">
    <citation type="submission" date="2018-02" db="EMBL/GenBank/DDBJ databases">
        <title>Mycoplasma marinum and Mycoplasma todarodis sp. nov., moderately halophilic and psychrotolerant mycoplasmas isolated from cephalopods.</title>
        <authorList>
            <person name="Viver T."/>
        </authorList>
    </citation>
    <scope>NUCLEOTIDE SEQUENCE [LARGE SCALE GENOMIC DNA]</scope>
    <source>
        <strain evidence="5 6">5H</strain>
    </source>
</reference>
<evidence type="ECO:0000313" key="5">
    <source>
        <dbReference type="EMBL" id="TCG10722.1"/>
    </source>
</evidence>
<dbReference type="SUPFAM" id="SSF54197">
    <property type="entry name" value="HIT-like"/>
    <property type="match status" value="1"/>
</dbReference>
<dbReference type="PANTHER" id="PTHR46648:SF1">
    <property type="entry name" value="ADENOSINE 5'-MONOPHOSPHORAMIDASE HNT1"/>
    <property type="match status" value="1"/>
</dbReference>
<protein>
    <recommendedName>
        <fullName evidence="4">HIT domain-containing protein</fullName>
    </recommendedName>
</protein>
<feature type="short sequence motif" description="Histidine triad motif" evidence="2 3">
    <location>
        <begin position="95"/>
        <end position="99"/>
    </location>
</feature>
<sequence length="118" mass="13766">MTIFEKIINRELPADIVYEDDRIIAILDLFPVTTGHTLVIPKTFSRNLKDIKKDDLLYVMDKSQDIALKLIELLDVDGFQLHVNNEKSSRQEVFHTHIHIIPTETQKDIKRDEIKISL</sequence>
<dbReference type="InterPro" id="IPR019808">
    <property type="entry name" value="Histidine_triad_CS"/>
</dbReference>
<feature type="active site" description="Tele-AMP-histidine intermediate" evidence="1">
    <location>
        <position position="97"/>
    </location>
</feature>
<keyword evidence="6" id="KW-1185">Reference proteome</keyword>
<dbReference type="PROSITE" id="PS51084">
    <property type="entry name" value="HIT_2"/>
    <property type="match status" value="1"/>
</dbReference>
<gene>
    <name evidence="5" type="ORF">C4B25_03200</name>
</gene>
<dbReference type="NCBIfam" id="NF045834">
    <property type="entry name" value="M_plasma_HinT"/>
    <property type="match status" value="1"/>
</dbReference>
<dbReference type="Proteomes" id="UP000291072">
    <property type="component" value="Unassembled WGS sequence"/>
</dbReference>
<accession>A0A4R0XMN1</accession>
<evidence type="ECO:0000259" key="4">
    <source>
        <dbReference type="PROSITE" id="PS51084"/>
    </source>
</evidence>
<dbReference type="InterPro" id="IPR001310">
    <property type="entry name" value="Histidine_triad_HIT"/>
</dbReference>
<dbReference type="GO" id="GO:0009117">
    <property type="term" value="P:nucleotide metabolic process"/>
    <property type="evidence" value="ECO:0007669"/>
    <property type="project" value="TreeGrafter"/>
</dbReference>
<name>A0A4R0XMN1_9MOLU</name>
<proteinExistence type="predicted"/>
<evidence type="ECO:0000313" key="6">
    <source>
        <dbReference type="Proteomes" id="UP000291072"/>
    </source>
</evidence>
<evidence type="ECO:0000256" key="2">
    <source>
        <dbReference type="PIRSR" id="PIRSR601310-3"/>
    </source>
</evidence>
<dbReference type="InterPro" id="IPR011146">
    <property type="entry name" value="HIT-like"/>
</dbReference>
<dbReference type="PROSITE" id="PS00892">
    <property type="entry name" value="HIT_1"/>
    <property type="match status" value="1"/>
</dbReference>
<comment type="caution">
    <text evidence="5">The sequence shown here is derived from an EMBL/GenBank/DDBJ whole genome shotgun (WGS) entry which is preliminary data.</text>
</comment>
<dbReference type="EMBL" id="PSZP01000024">
    <property type="protein sequence ID" value="TCG10722.1"/>
    <property type="molecule type" value="Genomic_DNA"/>
</dbReference>
<dbReference type="InterPro" id="IPR036265">
    <property type="entry name" value="HIT-like_sf"/>
</dbReference>
<dbReference type="InterPro" id="IPR054919">
    <property type="entry name" value="M_plasma_HinT"/>
</dbReference>
<evidence type="ECO:0000256" key="3">
    <source>
        <dbReference type="PROSITE-ProRule" id="PRU00464"/>
    </source>
</evidence>
<dbReference type="PRINTS" id="PR00332">
    <property type="entry name" value="HISTRIAD"/>
</dbReference>
<evidence type="ECO:0000256" key="1">
    <source>
        <dbReference type="PIRSR" id="PIRSR601310-1"/>
    </source>
</evidence>
<dbReference type="Pfam" id="PF01230">
    <property type="entry name" value="HIT"/>
    <property type="match status" value="1"/>
</dbReference>
<dbReference type="OrthoDB" id="9784774at2"/>
<dbReference type="Gene3D" id="3.30.428.10">
    <property type="entry name" value="HIT-like"/>
    <property type="match status" value="1"/>
</dbReference>